<sequence>MAGEKDPRISEILARNAIAKQSYMKKEGGTDKFEKRTGLKDLRGGGGAEKVSNDKNTEPTSEQRNKEEEIHNPIEDLQELVSQYKSALMELTFNSKPIITNLTIIAGENAHAAQGISAVICDHIVRVPKEQKLPSLYLLDSIVKNIGGEYVKYFSARLPEVFCKAYQQVDPAAYTAMQHLFWTWRGVFPSSPLHVIEAELNFSLQSKEPVMSSQPSRPIESSALRSGHGIHVNPKYLEAQHQLLMQSSKSRYDKIGYGQRPVYDFPRIEYERRVVPRSDMGGGPGKEKSDQSRWYREGERKRRSNGDTDNGGIYFQQNGFDWRHQSSQSPSGIDNHRYSNMSPGLGRGVPFLLPPAMEMKSGSRGGDEETLKVQGPDSQYVGSHLRGGIEKWQNTDEEEYVWEDLTPQAQEQEGLGLPSPSRRDATSAGPFGIRPNFPATLGQAYNNFSPVTPDSNMTFQENERQSGPGSLYMRNQSHGVTQHVLNEQAGLVQPPSHQDIISTSQLPVLPQQLQSLQGPSLDFSSMSPQFRPPALSSSLQQPPQQHSSQQTHPVAALGQVQQAQATQFQQVKSVSGFLPNGQTELQGTDTHALVAFLKSGLLPPVQSQLLPQLQSQPQSLPLQQPSPGVGKVQQLLSGQPLLPSMSPPTHLPIPAVKPLSTQTGGHGGEYLAVSAQGLPVFSALPNLTSQQQQSNHGQPPVPPGPPPPSVVGASPVSLPLPPLSAPLDSLLKSLVAKGLIAPLKDDVVGTEFKPEVLKARHEVVLNALYYNIPRQCKTCGLRFKEQEAHSKHMDWHVSRNRQQKAQKKVSRNWFVTLKEWLSGTGASTTQLAPSFFATEVVAMPSETDDGESIAVPADENQSACALCGEPFEDFYSDEKDEWMYKGTVYMNVAPGGVTEGLDSGVLGPIVHVKCLTESAATADLSEDSEEDESDQVGSRSKRVRY</sequence>
<feature type="region of interest" description="Disordered" evidence="1">
    <location>
        <begin position="360"/>
        <end position="382"/>
    </location>
</feature>
<evidence type="ECO:0000256" key="1">
    <source>
        <dbReference type="SAM" id="MobiDB-lite"/>
    </source>
</evidence>
<dbReference type="InterPro" id="IPR013087">
    <property type="entry name" value="Znf_C2H2_type"/>
</dbReference>
<dbReference type="PROSITE" id="PS51391">
    <property type="entry name" value="CID"/>
    <property type="match status" value="1"/>
</dbReference>
<proteinExistence type="predicted"/>
<feature type="region of interest" description="Disordered" evidence="1">
    <location>
        <begin position="24"/>
        <end position="69"/>
    </location>
</feature>
<feature type="region of interest" description="Disordered" evidence="1">
    <location>
        <begin position="274"/>
        <end position="312"/>
    </location>
</feature>
<feature type="region of interest" description="Disordered" evidence="1">
    <location>
        <begin position="688"/>
        <end position="715"/>
    </location>
</feature>
<feature type="region of interest" description="Disordered" evidence="1">
    <location>
        <begin position="411"/>
        <end position="435"/>
    </location>
</feature>
<feature type="region of interest" description="Disordered" evidence="1">
    <location>
        <begin position="920"/>
        <end position="945"/>
    </location>
</feature>
<dbReference type="PANTHER" id="PTHR15921:SF3">
    <property type="entry name" value="PRE-MRNA CLEAVAGE COMPLEX 2 PROTEIN PCF11"/>
    <property type="match status" value="1"/>
</dbReference>
<accession>A0ABP1AHH1</accession>
<dbReference type="Gene3D" id="1.25.40.90">
    <property type="match status" value="1"/>
</dbReference>
<gene>
    <name evidence="3" type="ORF">CSSPJE1EN2_LOCUS4969</name>
</gene>
<dbReference type="InterPro" id="IPR045154">
    <property type="entry name" value="PCF11-like"/>
</dbReference>
<dbReference type="InterPro" id="IPR057242">
    <property type="entry name" value="PCFS4-like"/>
</dbReference>
<dbReference type="EMBL" id="OZ023713">
    <property type="protein sequence ID" value="CAK9861974.1"/>
    <property type="molecule type" value="Genomic_DNA"/>
</dbReference>
<dbReference type="InterPro" id="IPR047415">
    <property type="entry name" value="Pcf11_CID"/>
</dbReference>
<evidence type="ECO:0000313" key="3">
    <source>
        <dbReference type="EMBL" id="CAK9861974.1"/>
    </source>
</evidence>
<feature type="compositionally biased region" description="Basic and acidic residues" evidence="1">
    <location>
        <begin position="285"/>
        <end position="306"/>
    </location>
</feature>
<evidence type="ECO:0000313" key="4">
    <source>
        <dbReference type="Proteomes" id="UP001497522"/>
    </source>
</evidence>
<feature type="compositionally biased region" description="Low complexity" evidence="1">
    <location>
        <begin position="532"/>
        <end position="554"/>
    </location>
</feature>
<feature type="region of interest" description="Disordered" evidence="1">
    <location>
        <begin position="455"/>
        <end position="474"/>
    </location>
</feature>
<name>A0ABP1AHH1_9BRYO</name>
<dbReference type="InterPro" id="IPR008942">
    <property type="entry name" value="ENTH_VHS"/>
</dbReference>
<dbReference type="Proteomes" id="UP001497522">
    <property type="component" value="Chromosome 12"/>
</dbReference>
<dbReference type="Pfam" id="PF23228">
    <property type="entry name" value="zf_PCFS4"/>
    <property type="match status" value="1"/>
</dbReference>
<protein>
    <recommendedName>
        <fullName evidence="2">CID domain-containing protein</fullName>
    </recommendedName>
</protein>
<dbReference type="PANTHER" id="PTHR15921">
    <property type="entry name" value="PRE-MRNA CLEAVAGE COMPLEX II"/>
    <property type="match status" value="1"/>
</dbReference>
<feature type="compositionally biased region" description="Pro residues" evidence="1">
    <location>
        <begin position="699"/>
        <end position="709"/>
    </location>
</feature>
<feature type="compositionally biased region" description="Basic and acidic residues" evidence="1">
    <location>
        <begin position="51"/>
        <end position="69"/>
    </location>
</feature>
<feature type="region of interest" description="Disordered" evidence="1">
    <location>
        <begin position="518"/>
        <end position="554"/>
    </location>
</feature>
<feature type="compositionally biased region" description="Basic and acidic residues" evidence="1">
    <location>
        <begin position="24"/>
        <end position="43"/>
    </location>
</feature>
<reference evidence="3" key="1">
    <citation type="submission" date="2024-03" db="EMBL/GenBank/DDBJ databases">
        <authorList>
            <consortium name="ELIXIR-Norway"/>
            <consortium name="Elixir Norway"/>
        </authorList>
    </citation>
    <scope>NUCLEOTIDE SEQUENCE</scope>
</reference>
<feature type="domain" description="CID" evidence="2">
    <location>
        <begin position="76"/>
        <end position="204"/>
    </location>
</feature>
<organism evidence="3 4">
    <name type="scientific">Sphagnum jensenii</name>
    <dbReference type="NCBI Taxonomy" id="128206"/>
    <lineage>
        <taxon>Eukaryota</taxon>
        <taxon>Viridiplantae</taxon>
        <taxon>Streptophyta</taxon>
        <taxon>Embryophyta</taxon>
        <taxon>Bryophyta</taxon>
        <taxon>Sphagnophytina</taxon>
        <taxon>Sphagnopsida</taxon>
        <taxon>Sphagnales</taxon>
        <taxon>Sphagnaceae</taxon>
        <taxon>Sphagnum</taxon>
    </lineage>
</organism>
<feature type="compositionally biased region" description="Acidic residues" evidence="1">
    <location>
        <begin position="924"/>
        <end position="934"/>
    </location>
</feature>
<dbReference type="SUPFAM" id="SSF48464">
    <property type="entry name" value="ENTH/VHS domain"/>
    <property type="match status" value="1"/>
</dbReference>
<dbReference type="SMART" id="SM00582">
    <property type="entry name" value="RPR"/>
    <property type="match status" value="1"/>
</dbReference>
<dbReference type="PROSITE" id="PS00028">
    <property type="entry name" value="ZINC_FINGER_C2H2_1"/>
    <property type="match status" value="1"/>
</dbReference>
<keyword evidence="4" id="KW-1185">Reference proteome</keyword>
<dbReference type="CDD" id="cd16982">
    <property type="entry name" value="CID_Pcf11"/>
    <property type="match status" value="1"/>
</dbReference>
<evidence type="ECO:0000259" key="2">
    <source>
        <dbReference type="PROSITE" id="PS51391"/>
    </source>
</evidence>
<dbReference type="Pfam" id="PF04818">
    <property type="entry name" value="CID"/>
    <property type="match status" value="1"/>
</dbReference>
<feature type="compositionally biased region" description="Polar residues" evidence="1">
    <location>
        <begin position="688"/>
        <end position="697"/>
    </location>
</feature>
<dbReference type="InterPro" id="IPR006569">
    <property type="entry name" value="CID_dom"/>
</dbReference>